<feature type="region of interest" description="Disordered" evidence="7">
    <location>
        <begin position="450"/>
        <end position="469"/>
    </location>
</feature>
<dbReference type="InterPro" id="IPR017907">
    <property type="entry name" value="Znf_RING_CS"/>
</dbReference>
<feature type="compositionally biased region" description="Basic residues" evidence="7">
    <location>
        <begin position="856"/>
        <end position="868"/>
    </location>
</feature>
<dbReference type="InterPro" id="IPR001841">
    <property type="entry name" value="Znf_RING"/>
</dbReference>
<organism evidence="9 10">
    <name type="scientific">Dendroctonus ponderosae</name>
    <name type="common">Mountain pine beetle</name>
    <dbReference type="NCBI Taxonomy" id="77166"/>
    <lineage>
        <taxon>Eukaryota</taxon>
        <taxon>Metazoa</taxon>
        <taxon>Ecdysozoa</taxon>
        <taxon>Arthropoda</taxon>
        <taxon>Hexapoda</taxon>
        <taxon>Insecta</taxon>
        <taxon>Pterygota</taxon>
        <taxon>Neoptera</taxon>
        <taxon>Endopterygota</taxon>
        <taxon>Coleoptera</taxon>
        <taxon>Polyphaga</taxon>
        <taxon>Cucujiformia</taxon>
        <taxon>Curculionidae</taxon>
        <taxon>Scolytinae</taxon>
        <taxon>Dendroctonus</taxon>
    </lineage>
</organism>
<evidence type="ECO:0000256" key="5">
    <source>
        <dbReference type="ARBA" id="ARBA00023242"/>
    </source>
</evidence>
<dbReference type="PANTHER" id="PTHR10825:SF72">
    <property type="entry name" value="UBIQUITIN-LIKE DOMAIN-CONTAINING PROTEIN"/>
    <property type="match status" value="1"/>
</dbReference>
<dbReference type="GO" id="GO:1990841">
    <property type="term" value="F:promoter-specific chromatin binding"/>
    <property type="evidence" value="ECO:0007669"/>
    <property type="project" value="TreeGrafter"/>
</dbReference>
<evidence type="ECO:0000256" key="4">
    <source>
        <dbReference type="ARBA" id="ARBA00022833"/>
    </source>
</evidence>
<reference evidence="10" key="1">
    <citation type="journal article" date="2013" name="Genome Biol.">
        <title>Draft genome of the mountain pine beetle, Dendroctonus ponderosae Hopkins, a major forest pest.</title>
        <authorList>
            <person name="Keeling C.I."/>
            <person name="Yuen M.M."/>
            <person name="Liao N.Y."/>
            <person name="Docking T.R."/>
            <person name="Chan S.K."/>
            <person name="Taylor G.A."/>
            <person name="Palmquist D.L."/>
            <person name="Jackman S.D."/>
            <person name="Nguyen A."/>
            <person name="Li M."/>
            <person name="Henderson H."/>
            <person name="Janes J.K."/>
            <person name="Zhao Y."/>
            <person name="Pandoh P."/>
            <person name="Moore R."/>
            <person name="Sperling F.A."/>
            <person name="Huber D.P."/>
            <person name="Birol I."/>
            <person name="Jones S.J."/>
            <person name="Bohlmann J."/>
        </authorList>
    </citation>
    <scope>NUCLEOTIDE SEQUENCE</scope>
</reference>
<evidence type="ECO:0000256" key="6">
    <source>
        <dbReference type="PROSITE-ProRule" id="PRU00175"/>
    </source>
</evidence>
<feature type="compositionally biased region" description="Polar residues" evidence="7">
    <location>
        <begin position="1113"/>
        <end position="1127"/>
    </location>
</feature>
<dbReference type="Pfam" id="PF13923">
    <property type="entry name" value="zf-C3HC4_2"/>
    <property type="match status" value="1"/>
</dbReference>
<feature type="region of interest" description="Disordered" evidence="7">
    <location>
        <begin position="619"/>
        <end position="683"/>
    </location>
</feature>
<feature type="compositionally biased region" description="Polar residues" evidence="7">
    <location>
        <begin position="986"/>
        <end position="1004"/>
    </location>
</feature>
<dbReference type="SUPFAM" id="SSF57850">
    <property type="entry name" value="RING/U-box"/>
    <property type="match status" value="1"/>
</dbReference>
<dbReference type="Gene3D" id="3.10.20.90">
    <property type="entry name" value="Phosphatidylinositol 3-kinase Catalytic Subunit, Chain A, domain 1"/>
    <property type="match status" value="1"/>
</dbReference>
<reference evidence="9" key="2">
    <citation type="submission" date="2024-08" db="UniProtKB">
        <authorList>
            <consortium name="EnsemblMetazoa"/>
        </authorList>
    </citation>
    <scope>IDENTIFICATION</scope>
</reference>
<dbReference type="GO" id="GO:0000122">
    <property type="term" value="P:negative regulation of transcription by RNA polymerase II"/>
    <property type="evidence" value="ECO:0007669"/>
    <property type="project" value="TreeGrafter"/>
</dbReference>
<dbReference type="FunFam" id="3.30.40.10:FF:000033">
    <property type="entry name" value="Polycomb group RING finger protein 3"/>
    <property type="match status" value="1"/>
</dbReference>
<sequence length="1237" mass="134573">MDNGDSKIMMLRPRKSLISELNSCITCGLCKGYFIDATTIIECLHTFCRSCIVRYLNTHKYCPICDVQVHKSKPLLNIRQDKTLQALVYKLVPRLYQDEAKRRKAFYEANPTAKPSPSEQEISARFDYILAPDESVDFTLSYTGSCIKPRYIRCSSAVSISHLKKLIHAKYELTDLHKVDVFFKEDNLDYSLTLIDVAYIYSWKRKNPLDLTYKIYESRVKKAKLECSECEDQTASSTNWKEVQLRISENGEMSITGIQESGMLQLLEATENFKSEVVITESKVLETAADAQSGPGDSKVSDASKKPLPELQYIGKAAKLNVNGASIAAKTSADLNHTPSTSSSSAAAEFKVPSLPFPKPVELSASLNLNSELSVMPLSSTSCVSLSSCGGTTTVFSTISKSMCSTKSDNTNSHAVIDLSTENKTLLNVVNPAVEVNSVLKQSNSLKRRCDEARKTTPDVPTKQPKPTILNHSLGLTNMKKHSKYARTNGELRHADVTDKSLPILTITPDSGVSKPTLSSQSLNYAQLNRQPKPAIQRKSSNSGNVPCYMSKLPDCIKVHELNGGRPVVDFTLDKSEGLISTHQSPGRSSSGHVHTPIITPAHLSHRQHLSALKQSLAENPTEEQVMSQNDLRSASQNVKDSEKPADAENQQGDTPVSLCQMPTMKTKPSTSIGYKTLRDPPKSWNSQINSQIARVNQNAKAQQLANAAAAAAQCATGNGQGRSATDLKTVRPAKFFKGRNMPRYLGNPASGVKPMYQVQVSPEKSKEQTASKPEKSEIKKHSIVKIDPKTLKPISEKAPDTVNLSNIGNIGNLESAAPHSSEESRSGSPVNDLKISLSSVPIFNPLKLQQTSPRSGRKSPRSPHSPKTKPNSTIASTTTTASNSSLKQQRDKTNLTFTRSNPFIPNLGSPTLNPNQFLYPAGGYPSYDPRFMAACHSLWYSRRMAEAGLVPPALPAGFGLNMSVSSLSSTNSQNPFNAGVGPKYSTASRAANPASQRSSNSKSLGRKVKEFAPVKNEKSLEVILEKINQNKVKEMMDVKGTDGKAAATNGLVLQRPPSQPSNGDLEAAEVHSKKTESTGHIKESCKSRAAAPSSEESVTSHIIRDEPLKPATIQNDTNNSANTNLKTAHEEDGSKREERLRDESNEMKAKESAVFKVAASKSGETVGLKREKAEGHSENGISARSPEISKTDVNDNGTVSTCEDTEKVVTATESSNEQKTDETENNSAGSEETASL</sequence>
<comment type="subcellular location">
    <subcellularLocation>
        <location evidence="1">Nucleus</location>
    </subcellularLocation>
</comment>
<evidence type="ECO:0000256" key="1">
    <source>
        <dbReference type="ARBA" id="ARBA00004123"/>
    </source>
</evidence>
<dbReference type="PROSITE" id="PS00518">
    <property type="entry name" value="ZF_RING_1"/>
    <property type="match status" value="1"/>
</dbReference>
<feature type="compositionally biased region" description="Low complexity" evidence="7">
    <location>
        <begin position="869"/>
        <end position="886"/>
    </location>
</feature>
<feature type="compositionally biased region" description="Polar residues" evidence="7">
    <location>
        <begin position="837"/>
        <end position="852"/>
    </location>
</feature>
<feature type="region of interest" description="Disordered" evidence="7">
    <location>
        <begin position="814"/>
        <end position="902"/>
    </location>
</feature>
<dbReference type="Pfam" id="PF16207">
    <property type="entry name" value="RAWUL"/>
    <property type="match status" value="1"/>
</dbReference>
<dbReference type="Gene3D" id="3.30.40.10">
    <property type="entry name" value="Zinc/RING finger domain, C3HC4 (zinc finger)"/>
    <property type="match status" value="1"/>
</dbReference>
<dbReference type="Proteomes" id="UP000019118">
    <property type="component" value="Unassembled WGS sequence"/>
</dbReference>
<feature type="compositionally biased region" description="Basic and acidic residues" evidence="7">
    <location>
        <begin position="1128"/>
        <end position="1154"/>
    </location>
</feature>
<dbReference type="InterPro" id="IPR013083">
    <property type="entry name" value="Znf_RING/FYVE/PHD"/>
</dbReference>
<evidence type="ECO:0000256" key="2">
    <source>
        <dbReference type="ARBA" id="ARBA00022723"/>
    </source>
</evidence>
<dbReference type="GO" id="GO:0035102">
    <property type="term" value="C:PRC1 complex"/>
    <property type="evidence" value="ECO:0007669"/>
    <property type="project" value="TreeGrafter"/>
</dbReference>
<feature type="compositionally biased region" description="Basic and acidic residues" evidence="7">
    <location>
        <begin position="1168"/>
        <end position="1178"/>
    </location>
</feature>
<keyword evidence="3 6" id="KW-0863">Zinc-finger</keyword>
<feature type="domain" description="RING-type" evidence="8">
    <location>
        <begin position="27"/>
        <end position="66"/>
    </location>
</feature>
<feature type="region of interest" description="Disordered" evidence="7">
    <location>
        <begin position="967"/>
        <end position="1011"/>
    </location>
</feature>
<dbReference type="InterPro" id="IPR032443">
    <property type="entry name" value="RAWUL"/>
</dbReference>
<accession>A0AAR5Q7L9</accession>
<feature type="compositionally biased region" description="Polar residues" evidence="7">
    <location>
        <begin position="619"/>
        <end position="639"/>
    </location>
</feature>
<feature type="compositionally biased region" description="Polar residues" evidence="7">
    <location>
        <begin position="1226"/>
        <end position="1237"/>
    </location>
</feature>
<dbReference type="PANTHER" id="PTHR10825">
    <property type="entry name" value="RING FINGER DOMAIN-CONTAINING, POLYCOMB GROUP COMPONENT"/>
    <property type="match status" value="1"/>
</dbReference>
<feature type="region of interest" description="Disordered" evidence="7">
    <location>
        <begin position="759"/>
        <end position="785"/>
    </location>
</feature>
<keyword evidence="2" id="KW-0479">Metal-binding</keyword>
<dbReference type="AlphaFoldDB" id="A0AAR5Q7L9"/>
<evidence type="ECO:0000313" key="9">
    <source>
        <dbReference type="EnsemblMetazoa" id="XP_019769185.1"/>
    </source>
</evidence>
<dbReference type="PROSITE" id="PS50089">
    <property type="entry name" value="ZF_RING_2"/>
    <property type="match status" value="1"/>
</dbReference>
<feature type="compositionally biased region" description="Basic and acidic residues" evidence="7">
    <location>
        <begin position="764"/>
        <end position="785"/>
    </location>
</feature>
<feature type="compositionally biased region" description="Basic and acidic residues" evidence="7">
    <location>
        <begin position="1069"/>
        <end position="1087"/>
    </location>
</feature>
<evidence type="ECO:0000313" key="10">
    <source>
        <dbReference type="Proteomes" id="UP000019118"/>
    </source>
</evidence>
<proteinExistence type="predicted"/>
<evidence type="ECO:0000256" key="7">
    <source>
        <dbReference type="SAM" id="MobiDB-lite"/>
    </source>
</evidence>
<keyword evidence="5" id="KW-0539">Nucleus</keyword>
<feature type="region of interest" description="Disordered" evidence="7">
    <location>
        <begin position="1051"/>
        <end position="1237"/>
    </location>
</feature>
<evidence type="ECO:0000256" key="3">
    <source>
        <dbReference type="ARBA" id="ARBA00022771"/>
    </source>
</evidence>
<dbReference type="EnsemblMetazoa" id="XM_019913626.1">
    <property type="protein sequence ID" value="XP_019769185.1"/>
    <property type="gene ID" value="LOC109543767"/>
</dbReference>
<evidence type="ECO:0000259" key="8">
    <source>
        <dbReference type="PROSITE" id="PS50089"/>
    </source>
</evidence>
<dbReference type="GO" id="GO:0008270">
    <property type="term" value="F:zinc ion binding"/>
    <property type="evidence" value="ECO:0007669"/>
    <property type="project" value="UniProtKB-KW"/>
</dbReference>
<keyword evidence="4" id="KW-0862">Zinc</keyword>
<dbReference type="SMART" id="SM00184">
    <property type="entry name" value="RING"/>
    <property type="match status" value="1"/>
</dbReference>
<name>A0AAR5Q7L9_DENPD</name>
<dbReference type="GeneID" id="109543767"/>
<protein>
    <recommendedName>
        <fullName evidence="8">RING-type domain-containing protein</fullName>
    </recommendedName>
</protein>
<keyword evidence="10" id="KW-1185">Reference proteome</keyword>